<dbReference type="STRING" id="181874.A0A409WDX5"/>
<dbReference type="GO" id="GO:0005506">
    <property type="term" value="F:iron ion binding"/>
    <property type="evidence" value="ECO:0007669"/>
    <property type="project" value="InterPro"/>
</dbReference>
<dbReference type="PANTHER" id="PTHR11903">
    <property type="entry name" value="PROSTAGLANDIN G/H SYNTHASE"/>
    <property type="match status" value="1"/>
</dbReference>
<dbReference type="PROSITE" id="PS50292">
    <property type="entry name" value="PEROXIDASE_3"/>
    <property type="match status" value="1"/>
</dbReference>
<evidence type="ECO:0000313" key="9">
    <source>
        <dbReference type="EMBL" id="PPQ76670.1"/>
    </source>
</evidence>
<dbReference type="InterPro" id="IPR036396">
    <property type="entry name" value="Cyt_P450_sf"/>
</dbReference>
<feature type="region of interest" description="Disordered" evidence="8">
    <location>
        <begin position="17"/>
        <end position="44"/>
    </location>
</feature>
<name>A0A409WDX5_9AGAR</name>
<dbReference type="Gene3D" id="1.10.640.10">
    <property type="entry name" value="Haem peroxidase domain superfamily, animal type"/>
    <property type="match status" value="1"/>
</dbReference>
<evidence type="ECO:0000256" key="3">
    <source>
        <dbReference type="ARBA" id="ARBA00022723"/>
    </source>
</evidence>
<dbReference type="EMBL" id="NHTK01005546">
    <property type="protein sequence ID" value="PPQ76670.1"/>
    <property type="molecule type" value="Genomic_DNA"/>
</dbReference>
<dbReference type="InterPro" id="IPR010255">
    <property type="entry name" value="Haem_peroxidase_sf"/>
</dbReference>
<dbReference type="InterPro" id="IPR034812">
    <property type="entry name" value="Ppo-like_N"/>
</dbReference>
<evidence type="ECO:0000256" key="8">
    <source>
        <dbReference type="SAM" id="MobiDB-lite"/>
    </source>
</evidence>
<proteinExistence type="predicted"/>
<dbReference type="AlphaFoldDB" id="A0A409WDX5"/>
<reference evidence="9 10" key="1">
    <citation type="journal article" date="2018" name="Evol. Lett.">
        <title>Horizontal gene cluster transfer increased hallucinogenic mushroom diversity.</title>
        <authorList>
            <person name="Reynolds H.T."/>
            <person name="Vijayakumar V."/>
            <person name="Gluck-Thaler E."/>
            <person name="Korotkin H.B."/>
            <person name="Matheny P.B."/>
            <person name="Slot J.C."/>
        </authorList>
    </citation>
    <scope>NUCLEOTIDE SEQUENCE [LARGE SCALE GENOMIC DNA]</scope>
    <source>
        <strain evidence="9 10">2629</strain>
    </source>
</reference>
<dbReference type="InterPro" id="IPR037120">
    <property type="entry name" value="Haem_peroxidase_sf_animal"/>
</dbReference>
<evidence type="ECO:0008006" key="11">
    <source>
        <dbReference type="Google" id="ProtNLM"/>
    </source>
</evidence>
<evidence type="ECO:0000256" key="5">
    <source>
        <dbReference type="ARBA" id="ARBA00023002"/>
    </source>
</evidence>
<evidence type="ECO:0000256" key="6">
    <source>
        <dbReference type="ARBA" id="ARBA00023004"/>
    </source>
</evidence>
<evidence type="ECO:0000256" key="1">
    <source>
        <dbReference type="ARBA" id="ARBA00011881"/>
    </source>
</evidence>
<evidence type="ECO:0000256" key="4">
    <source>
        <dbReference type="ARBA" id="ARBA00022964"/>
    </source>
</evidence>
<keyword evidence="6 7" id="KW-0408">Iron</keyword>
<dbReference type="InParanoid" id="A0A409WDX5"/>
<sequence>MSTKRLSFFSRTASTATTTTATSPAATTPATTVMDSPTSTTATTTNAPKALQEFRQQIKKGLPINMNTTTISAIVDLIRNKESLDDRKLLLEHALAFVSKLEDGPLARTLKNKIIELLWNDLSHPASTSISPKYSWRTADGSYNNIDCPDMGKAGTPYSRSVQQSHPLPKNQLPDPGLIFDTLLKRQGFVKHPGGLSSLMFSFAALVIHSVFRTSHRDVNINETSSYVDLAPLYGNSQKDQDKIRIKDGRGKMFPDVFAEDRLLLLPPAVCALLVLFNRNHNYIAEKLLEINERGTYVDPASLTADDPATKKKLLDQEEDIFQTARLINCGWFGMVVFSDYFSSILGLLLTLETQEIRKEDHSLFERGRGNVCSVEFNCLYRWHATTSAEDEKWTERVFNQLFPGKPVEDVTVNDFKMAAHKIQQMQPDITHWTFGGIQRQADGSFSDDDLANIIQNATEHPAAAFRARGTPPIMRLNEIMGIEQNRRWGVCSLNDFRKFLGLKPFTSFLEWNSDPEIAEAAEKLYGHIDYLELYTGLQAEEAKPLVDGAGLCPGYTISRAILSDAIALTRGDRFFTHDFTPFNLTAWGFADCQRDPNAFGFGSTLGRLFLRTLPNNFTENSVYTFFPLMTPDSMKVHLGEMKLLDQYDLSRPKRHNPVLHVKGYTQVATILKDVENFTTPYKARADRVIPGPGFFPAESEKEQQGVLAVLSQTALIKELGEFFYENTTKHIKENSYNLVNSNVHGVDIVRYVLRNVTMEWVATDLAGIRLKTKDSSGAYTAAELFEALSEIYQFIFLDVEASRVMVLQEKVKKHVKNLLRLIKGGLGGTVGPRFSLAGIVGTVTSLFSKPKGEEYTTIVKQLYELGHSTDRLANTILALMVISGVELTLALSNVFNLYVGSPASADLAKSATSSSQLDGFVFEALRLDPCFRGVFRVATKDATTAGYSVKKGDQVFLDVYSANVDESIYVNAAAVEPGRATTARLVSDGIFRFLGEPLTLTIISETLRAVYTLKNIRRAPGQSGVLPRFKHHTRPELMFAYLNNDQLLSEWPTSFSIQYDS</sequence>
<organism evidence="9 10">
    <name type="scientific">Panaeolus cyanescens</name>
    <dbReference type="NCBI Taxonomy" id="181874"/>
    <lineage>
        <taxon>Eukaryota</taxon>
        <taxon>Fungi</taxon>
        <taxon>Dikarya</taxon>
        <taxon>Basidiomycota</taxon>
        <taxon>Agaricomycotina</taxon>
        <taxon>Agaricomycetes</taxon>
        <taxon>Agaricomycetidae</taxon>
        <taxon>Agaricales</taxon>
        <taxon>Agaricineae</taxon>
        <taxon>Galeropsidaceae</taxon>
        <taxon>Panaeolus</taxon>
    </lineage>
</organism>
<dbReference type="GO" id="GO:0004601">
    <property type="term" value="F:peroxidase activity"/>
    <property type="evidence" value="ECO:0007669"/>
    <property type="project" value="InterPro"/>
</dbReference>
<dbReference type="InterPro" id="IPR019791">
    <property type="entry name" value="Haem_peroxidase_animal"/>
</dbReference>
<accession>A0A409WDX5</accession>
<dbReference type="PRINTS" id="PR00457">
    <property type="entry name" value="ANPEROXIDASE"/>
</dbReference>
<dbReference type="Gene3D" id="1.10.630.10">
    <property type="entry name" value="Cytochrome P450"/>
    <property type="match status" value="1"/>
</dbReference>
<evidence type="ECO:0000256" key="7">
    <source>
        <dbReference type="PIRSR" id="PIRSR619791-2"/>
    </source>
</evidence>
<dbReference type="PANTHER" id="PTHR11903:SF37">
    <property type="entry name" value="PSI-PRODUCING OXYGENASE A"/>
    <property type="match status" value="1"/>
</dbReference>
<keyword evidence="4" id="KW-0223">Dioxygenase</keyword>
<keyword evidence="2 7" id="KW-0349">Heme</keyword>
<dbReference type="GO" id="GO:0020037">
    <property type="term" value="F:heme binding"/>
    <property type="evidence" value="ECO:0007669"/>
    <property type="project" value="InterPro"/>
</dbReference>
<dbReference type="GO" id="GO:0006979">
    <property type="term" value="P:response to oxidative stress"/>
    <property type="evidence" value="ECO:0007669"/>
    <property type="project" value="InterPro"/>
</dbReference>
<dbReference type="GO" id="GO:0016705">
    <property type="term" value="F:oxidoreductase activity, acting on paired donors, with incorporation or reduction of molecular oxygen"/>
    <property type="evidence" value="ECO:0007669"/>
    <property type="project" value="InterPro"/>
</dbReference>
<dbReference type="CDD" id="cd09817">
    <property type="entry name" value="linoleate_diol_synthase_like"/>
    <property type="match status" value="1"/>
</dbReference>
<dbReference type="InterPro" id="IPR050783">
    <property type="entry name" value="Oxylipin_biosynth_metab"/>
</dbReference>
<dbReference type="SUPFAM" id="SSF48264">
    <property type="entry name" value="Cytochrome P450"/>
    <property type="match status" value="1"/>
</dbReference>
<protein>
    <recommendedName>
        <fullName evidence="11">Heme peroxidase</fullName>
    </recommendedName>
</protein>
<comment type="caution">
    <text evidence="9">The sequence shown here is derived from an EMBL/GenBank/DDBJ whole genome shotgun (WGS) entry which is preliminary data.</text>
</comment>
<keyword evidence="3 7" id="KW-0479">Metal-binding</keyword>
<feature type="binding site" description="axial binding residue" evidence="7">
    <location>
        <position position="384"/>
    </location>
    <ligand>
        <name>heme b</name>
        <dbReference type="ChEBI" id="CHEBI:60344"/>
    </ligand>
    <ligandPart>
        <name>Fe</name>
        <dbReference type="ChEBI" id="CHEBI:18248"/>
    </ligandPart>
</feature>
<dbReference type="SUPFAM" id="SSF48113">
    <property type="entry name" value="Heme-dependent peroxidases"/>
    <property type="match status" value="1"/>
</dbReference>
<dbReference type="GO" id="GO:0004497">
    <property type="term" value="F:monooxygenase activity"/>
    <property type="evidence" value="ECO:0007669"/>
    <property type="project" value="InterPro"/>
</dbReference>
<keyword evidence="10" id="KW-1185">Reference proteome</keyword>
<dbReference type="Pfam" id="PF03098">
    <property type="entry name" value="An_peroxidase"/>
    <property type="match status" value="2"/>
</dbReference>
<dbReference type="Pfam" id="PF00067">
    <property type="entry name" value="p450"/>
    <property type="match status" value="1"/>
</dbReference>
<keyword evidence="5" id="KW-0560">Oxidoreductase</keyword>
<dbReference type="GO" id="GO:0006631">
    <property type="term" value="P:fatty acid metabolic process"/>
    <property type="evidence" value="ECO:0007669"/>
    <property type="project" value="UniProtKB-ARBA"/>
</dbReference>
<dbReference type="Proteomes" id="UP000284842">
    <property type="component" value="Unassembled WGS sequence"/>
</dbReference>
<dbReference type="GO" id="GO:0051213">
    <property type="term" value="F:dioxygenase activity"/>
    <property type="evidence" value="ECO:0007669"/>
    <property type="project" value="UniProtKB-KW"/>
</dbReference>
<dbReference type="OrthoDB" id="823504at2759"/>
<dbReference type="InterPro" id="IPR001128">
    <property type="entry name" value="Cyt_P450"/>
</dbReference>
<gene>
    <name evidence="9" type="ORF">CVT24_011915</name>
</gene>
<evidence type="ECO:0000256" key="2">
    <source>
        <dbReference type="ARBA" id="ARBA00022617"/>
    </source>
</evidence>
<comment type="subunit">
    <text evidence="1">Homotetramer.</text>
</comment>
<evidence type="ECO:0000313" key="10">
    <source>
        <dbReference type="Proteomes" id="UP000284842"/>
    </source>
</evidence>